<reference evidence="2 3" key="1">
    <citation type="submission" date="2019-09" db="EMBL/GenBank/DDBJ databases">
        <title>Genomes of Cryomorphaceae.</title>
        <authorList>
            <person name="Bowman J.P."/>
        </authorList>
    </citation>
    <scope>NUCLEOTIDE SEQUENCE [LARGE SCALE GENOMIC DNA]</scope>
    <source>
        <strain evidence="2 3">KCTC 52047</strain>
    </source>
</reference>
<keyword evidence="3" id="KW-1185">Reference proteome</keyword>
<feature type="transmembrane region" description="Helical" evidence="1">
    <location>
        <begin position="110"/>
        <end position="132"/>
    </location>
</feature>
<gene>
    <name evidence="2" type="ORF">F3059_04335</name>
</gene>
<feature type="transmembrane region" description="Helical" evidence="1">
    <location>
        <begin position="77"/>
        <end position="98"/>
    </location>
</feature>
<feature type="transmembrane region" description="Helical" evidence="1">
    <location>
        <begin position="152"/>
        <end position="172"/>
    </location>
</feature>
<dbReference type="AlphaFoldDB" id="A0A6N6MCS7"/>
<dbReference type="OrthoDB" id="9806699at2"/>
<dbReference type="Pfam" id="PF20221">
    <property type="entry name" value="DUF6580"/>
    <property type="match status" value="1"/>
</dbReference>
<protein>
    <recommendedName>
        <fullName evidence="4">ECF transporter S component</fullName>
    </recommendedName>
</protein>
<dbReference type="EMBL" id="WACR01000003">
    <property type="protein sequence ID" value="KAB1065188.1"/>
    <property type="molecule type" value="Genomic_DNA"/>
</dbReference>
<evidence type="ECO:0000313" key="3">
    <source>
        <dbReference type="Proteomes" id="UP000435357"/>
    </source>
</evidence>
<evidence type="ECO:0008006" key="4">
    <source>
        <dbReference type="Google" id="ProtNLM"/>
    </source>
</evidence>
<dbReference type="Proteomes" id="UP000435357">
    <property type="component" value="Unassembled WGS sequence"/>
</dbReference>
<evidence type="ECO:0000256" key="1">
    <source>
        <dbReference type="SAM" id="Phobius"/>
    </source>
</evidence>
<keyword evidence="1" id="KW-0812">Transmembrane</keyword>
<keyword evidence="1" id="KW-0472">Membrane</keyword>
<accession>A0A6N6MCS7</accession>
<keyword evidence="1" id="KW-1133">Transmembrane helix</keyword>
<evidence type="ECO:0000313" key="2">
    <source>
        <dbReference type="EMBL" id="KAB1065188.1"/>
    </source>
</evidence>
<sequence length="186" mass="19881">MKTNNTKLKFAIISIVLISLTRFIPHPPNFTAIGAMAIFGGAVLNKDKWLALLIPMAALFVSDLLVNNILYSSFYDSFVFFTEGAAFIYGGFAVMVLLGSTLAKNNKISGVLGSTVIGSLVFFALTNFGAWLGSPMYTNDMAGLLTSYTAGLPFLLNTFAGTLFFSAVLFGAKAYASKRAPELAEA</sequence>
<name>A0A6N6MCS7_9FLAO</name>
<organism evidence="2 3">
    <name type="scientific">Salibacter halophilus</name>
    <dbReference type="NCBI Taxonomy" id="1803916"/>
    <lineage>
        <taxon>Bacteria</taxon>
        <taxon>Pseudomonadati</taxon>
        <taxon>Bacteroidota</taxon>
        <taxon>Flavobacteriia</taxon>
        <taxon>Flavobacteriales</taxon>
        <taxon>Salibacteraceae</taxon>
        <taxon>Salibacter</taxon>
    </lineage>
</organism>
<dbReference type="InterPro" id="IPR046487">
    <property type="entry name" value="DUF6580"/>
</dbReference>
<comment type="caution">
    <text evidence="2">The sequence shown here is derived from an EMBL/GenBank/DDBJ whole genome shotgun (WGS) entry which is preliminary data.</text>
</comment>
<feature type="transmembrane region" description="Helical" evidence="1">
    <location>
        <begin position="52"/>
        <end position="71"/>
    </location>
</feature>
<proteinExistence type="predicted"/>
<dbReference type="RefSeq" id="WP_151166853.1">
    <property type="nucleotide sequence ID" value="NZ_WACR01000003.1"/>
</dbReference>